<protein>
    <submittedName>
        <fullName evidence="2">Uncharacterized protein</fullName>
    </submittedName>
</protein>
<dbReference type="AlphaFoldDB" id="A0AB34HQD1"/>
<sequence>MLSRPNQRAWRSDRSVQIPLGPTCPHPSASPGSGRRLGPGAACLDCTLSLPGSPGTTVREPSSEPIERTLPRVPAAPPARPGEARLGSRSPPRPWPEPARRRRRRRRGSCRCSLRCCCCPCCCRPAAGRWKVSGVGGRVQGLRCPGLPERGPARVRGVGPMRAGRTSEEARSPAPFPGAGGWGGEDALGAASEAPATSVAGSPPVAGSRAARLGRAFPESHGPAVSF</sequence>
<organism evidence="2 3">
    <name type="scientific">Eschrichtius robustus</name>
    <name type="common">California gray whale</name>
    <name type="synonym">Eschrichtius gibbosus</name>
    <dbReference type="NCBI Taxonomy" id="9764"/>
    <lineage>
        <taxon>Eukaryota</taxon>
        <taxon>Metazoa</taxon>
        <taxon>Chordata</taxon>
        <taxon>Craniata</taxon>
        <taxon>Vertebrata</taxon>
        <taxon>Euteleostomi</taxon>
        <taxon>Mammalia</taxon>
        <taxon>Eutheria</taxon>
        <taxon>Laurasiatheria</taxon>
        <taxon>Artiodactyla</taxon>
        <taxon>Whippomorpha</taxon>
        <taxon>Cetacea</taxon>
        <taxon>Mysticeti</taxon>
        <taxon>Eschrichtiidae</taxon>
        <taxon>Eschrichtius</taxon>
    </lineage>
</organism>
<comment type="caution">
    <text evidence="2">The sequence shown here is derived from an EMBL/GenBank/DDBJ whole genome shotgun (WGS) entry which is preliminary data.</text>
</comment>
<feature type="region of interest" description="Disordered" evidence="1">
    <location>
        <begin position="155"/>
        <end position="227"/>
    </location>
</feature>
<proteinExistence type="predicted"/>
<evidence type="ECO:0000256" key="1">
    <source>
        <dbReference type="SAM" id="MobiDB-lite"/>
    </source>
</evidence>
<evidence type="ECO:0000313" key="3">
    <source>
        <dbReference type="Proteomes" id="UP001159641"/>
    </source>
</evidence>
<dbReference type="Proteomes" id="UP001159641">
    <property type="component" value="Unassembled WGS sequence"/>
</dbReference>
<feature type="region of interest" description="Disordered" evidence="1">
    <location>
        <begin position="49"/>
        <end position="102"/>
    </location>
</feature>
<keyword evidence="3" id="KW-1185">Reference proteome</keyword>
<reference evidence="2 3" key="1">
    <citation type="submission" date="2022-11" db="EMBL/GenBank/DDBJ databases">
        <title>Whole genome sequence of Eschrichtius robustus ER-17-0199.</title>
        <authorList>
            <person name="Bruniche-Olsen A."/>
            <person name="Black A.N."/>
            <person name="Fields C.J."/>
            <person name="Walden K."/>
            <person name="Dewoody J.A."/>
        </authorList>
    </citation>
    <scope>NUCLEOTIDE SEQUENCE [LARGE SCALE GENOMIC DNA]</scope>
    <source>
        <strain evidence="2">ER-17-0199</strain>
        <tissue evidence="2">Blubber</tissue>
    </source>
</reference>
<gene>
    <name evidence="2" type="ORF">J1605_019170</name>
</gene>
<name>A0AB34HQD1_ESCRO</name>
<accession>A0AB34HQD1</accession>
<feature type="region of interest" description="Disordered" evidence="1">
    <location>
        <begin position="1"/>
        <end position="36"/>
    </location>
</feature>
<feature type="compositionally biased region" description="Basic and acidic residues" evidence="1">
    <location>
        <begin position="61"/>
        <end position="70"/>
    </location>
</feature>
<evidence type="ECO:0000313" key="2">
    <source>
        <dbReference type="EMBL" id="KAJ8793906.1"/>
    </source>
</evidence>
<dbReference type="EMBL" id="JAIQCJ010000921">
    <property type="protein sequence ID" value="KAJ8793906.1"/>
    <property type="molecule type" value="Genomic_DNA"/>
</dbReference>